<comment type="caution">
    <text evidence="2">The sequence shown here is derived from an EMBL/GenBank/DDBJ whole genome shotgun (WGS) entry which is preliminary data.</text>
</comment>
<keyword evidence="3" id="KW-1185">Reference proteome</keyword>
<evidence type="ECO:0000313" key="3">
    <source>
        <dbReference type="Proteomes" id="UP001151699"/>
    </source>
</evidence>
<name>A0A9Q0N0Y1_9DIPT</name>
<dbReference type="AlphaFoldDB" id="A0A9Q0N0Y1"/>
<proteinExistence type="predicted"/>
<organism evidence="2 3">
    <name type="scientific">Pseudolycoriella hygida</name>
    <dbReference type="NCBI Taxonomy" id="35572"/>
    <lineage>
        <taxon>Eukaryota</taxon>
        <taxon>Metazoa</taxon>
        <taxon>Ecdysozoa</taxon>
        <taxon>Arthropoda</taxon>
        <taxon>Hexapoda</taxon>
        <taxon>Insecta</taxon>
        <taxon>Pterygota</taxon>
        <taxon>Neoptera</taxon>
        <taxon>Endopterygota</taxon>
        <taxon>Diptera</taxon>
        <taxon>Nematocera</taxon>
        <taxon>Sciaroidea</taxon>
        <taxon>Sciaridae</taxon>
        <taxon>Pseudolycoriella</taxon>
    </lineage>
</organism>
<sequence length="74" mass="8547">MPYSLTLGMDRNQSSPQRGNTIQRGYCDRDPLLLTRNKCGQQLIFYHTWLVAGRRLGKFTAVILFTDYFKCASI</sequence>
<evidence type="ECO:0000256" key="1">
    <source>
        <dbReference type="SAM" id="MobiDB-lite"/>
    </source>
</evidence>
<dbReference type="EMBL" id="WJQU01000002">
    <property type="protein sequence ID" value="KAJ6641558.1"/>
    <property type="molecule type" value="Genomic_DNA"/>
</dbReference>
<gene>
    <name evidence="2" type="ORF">Bhyg_06497</name>
</gene>
<feature type="region of interest" description="Disordered" evidence="1">
    <location>
        <begin position="1"/>
        <end position="20"/>
    </location>
</feature>
<reference evidence="2" key="1">
    <citation type="submission" date="2022-07" db="EMBL/GenBank/DDBJ databases">
        <authorList>
            <person name="Trinca V."/>
            <person name="Uliana J.V.C."/>
            <person name="Torres T.T."/>
            <person name="Ward R.J."/>
            <person name="Monesi N."/>
        </authorList>
    </citation>
    <scope>NUCLEOTIDE SEQUENCE</scope>
    <source>
        <strain evidence="2">HSMRA1968</strain>
        <tissue evidence="2">Whole embryos</tissue>
    </source>
</reference>
<feature type="compositionally biased region" description="Polar residues" evidence="1">
    <location>
        <begin position="11"/>
        <end position="20"/>
    </location>
</feature>
<protein>
    <submittedName>
        <fullName evidence="2">Uncharacterized protein</fullName>
    </submittedName>
</protein>
<accession>A0A9Q0N0Y1</accession>
<evidence type="ECO:0000313" key="2">
    <source>
        <dbReference type="EMBL" id="KAJ6641558.1"/>
    </source>
</evidence>
<dbReference type="Proteomes" id="UP001151699">
    <property type="component" value="Chromosome B"/>
</dbReference>